<name>A0AAV3RDE3_LITER</name>
<dbReference type="EMBL" id="BAABME010042625">
    <property type="protein sequence ID" value="GAA0174424.1"/>
    <property type="molecule type" value="Genomic_DNA"/>
</dbReference>
<accession>A0AAV3RDE3</accession>
<proteinExistence type="predicted"/>
<dbReference type="AlphaFoldDB" id="A0AAV3RDE3"/>
<sequence>MNSNGDRMLLESPGFLLMTLCNHLENSLNASSSLNVNSSNLNVSSGAANGSSCGLVWHPRSRLQHLRIRQLSLKKFLTKITCINHLKYEDIELPFSNSLRRVNPCSLA</sequence>
<dbReference type="Proteomes" id="UP001454036">
    <property type="component" value="Unassembled WGS sequence"/>
</dbReference>
<comment type="caution">
    <text evidence="1">The sequence shown here is derived from an EMBL/GenBank/DDBJ whole genome shotgun (WGS) entry which is preliminary data.</text>
</comment>
<organism evidence="1 2">
    <name type="scientific">Lithospermum erythrorhizon</name>
    <name type="common">Purple gromwell</name>
    <name type="synonym">Lithospermum officinale var. erythrorhizon</name>
    <dbReference type="NCBI Taxonomy" id="34254"/>
    <lineage>
        <taxon>Eukaryota</taxon>
        <taxon>Viridiplantae</taxon>
        <taxon>Streptophyta</taxon>
        <taxon>Embryophyta</taxon>
        <taxon>Tracheophyta</taxon>
        <taxon>Spermatophyta</taxon>
        <taxon>Magnoliopsida</taxon>
        <taxon>eudicotyledons</taxon>
        <taxon>Gunneridae</taxon>
        <taxon>Pentapetalae</taxon>
        <taxon>asterids</taxon>
        <taxon>lamiids</taxon>
        <taxon>Boraginales</taxon>
        <taxon>Boraginaceae</taxon>
        <taxon>Boraginoideae</taxon>
        <taxon>Lithospermeae</taxon>
        <taxon>Lithospermum</taxon>
    </lineage>
</organism>
<protein>
    <submittedName>
        <fullName evidence="1">Uncharacterized protein</fullName>
    </submittedName>
</protein>
<keyword evidence="2" id="KW-1185">Reference proteome</keyword>
<reference evidence="1 2" key="1">
    <citation type="submission" date="2024-01" db="EMBL/GenBank/DDBJ databases">
        <title>The complete chloroplast genome sequence of Lithospermum erythrorhizon: insights into the phylogenetic relationship among Boraginaceae species and the maternal lineages of purple gromwells.</title>
        <authorList>
            <person name="Okada T."/>
            <person name="Watanabe K."/>
        </authorList>
    </citation>
    <scope>NUCLEOTIDE SEQUENCE [LARGE SCALE GENOMIC DNA]</scope>
</reference>
<gene>
    <name evidence="1" type="ORF">LIER_43974</name>
</gene>
<evidence type="ECO:0000313" key="2">
    <source>
        <dbReference type="Proteomes" id="UP001454036"/>
    </source>
</evidence>
<evidence type="ECO:0000313" key="1">
    <source>
        <dbReference type="EMBL" id="GAA0174424.1"/>
    </source>
</evidence>